<dbReference type="AlphaFoldDB" id="A0A1C4UEE3"/>
<gene>
    <name evidence="1" type="ORF">GA0070558_103112</name>
</gene>
<proteinExistence type="predicted"/>
<organism evidence="1 2">
    <name type="scientific">Micromonospora haikouensis</name>
    <dbReference type="NCBI Taxonomy" id="686309"/>
    <lineage>
        <taxon>Bacteria</taxon>
        <taxon>Bacillati</taxon>
        <taxon>Actinomycetota</taxon>
        <taxon>Actinomycetes</taxon>
        <taxon>Micromonosporales</taxon>
        <taxon>Micromonosporaceae</taxon>
        <taxon>Micromonospora</taxon>
    </lineage>
</organism>
<name>A0A1C4UEE3_9ACTN</name>
<evidence type="ECO:0000313" key="2">
    <source>
        <dbReference type="Proteomes" id="UP000199375"/>
    </source>
</evidence>
<dbReference type="Gene3D" id="3.75.10.10">
    <property type="entry name" value="L-arginine/glycine Amidinotransferase, Chain A"/>
    <property type="match status" value="1"/>
</dbReference>
<sequence length="290" mass="31351">MVVAVTKVQGYLLLVSVNQHRIPRKRTYLMCSPEHFAVAYAINPWMDVTTPVDAALAVKQWDRLRETLLGLGHDVHLLTPEAGLPDMVFAANGAFVVDGTVYGARFKHEQRAAEAAAHRAFYEERGWHFIAPNETNEGEGDFAYLPEAHGGLVLAGHGFRTELPAHAEAQEALGRPVVSLHLVDPRFYHLDVALASIDDGNIVYYPGAFSAASQRVLAQLFPDAIVADDVDALAFGLNLVSDGANVVLNSEASRLAGKLKAAGYTPVPVELTEVRKGGGSVKCCIAELRD</sequence>
<dbReference type="Proteomes" id="UP000199375">
    <property type="component" value="Unassembled WGS sequence"/>
</dbReference>
<reference evidence="1 2" key="1">
    <citation type="submission" date="2016-06" db="EMBL/GenBank/DDBJ databases">
        <authorList>
            <person name="Kjaerup R.B."/>
            <person name="Dalgaard T.S."/>
            <person name="Juul-Madsen H.R."/>
        </authorList>
    </citation>
    <scope>NUCLEOTIDE SEQUENCE [LARGE SCALE GENOMIC DNA]</scope>
    <source>
        <strain evidence="1 2">DSM 45626</strain>
    </source>
</reference>
<dbReference type="NCBIfam" id="NF045659">
    <property type="entry name" value="DiMArgaseDdahMtb"/>
    <property type="match status" value="1"/>
</dbReference>
<accession>A0A1C4UEE3</accession>
<dbReference type="EMBL" id="FMCW01000003">
    <property type="protein sequence ID" value="SCE70060.1"/>
    <property type="molecule type" value="Genomic_DNA"/>
</dbReference>
<evidence type="ECO:0000313" key="1">
    <source>
        <dbReference type="EMBL" id="SCE70060.1"/>
    </source>
</evidence>
<dbReference type="SUPFAM" id="SSF55909">
    <property type="entry name" value="Pentein"/>
    <property type="match status" value="1"/>
</dbReference>
<protein>
    <submittedName>
        <fullName evidence="1">N-Dimethylarginine dimethylaminohydrolase</fullName>
    </submittedName>
</protein>
<keyword evidence="1" id="KW-0378">Hydrolase</keyword>
<dbReference type="Pfam" id="PF19420">
    <property type="entry name" value="DDAH_eukar"/>
    <property type="match status" value="1"/>
</dbReference>
<dbReference type="GO" id="GO:0016787">
    <property type="term" value="F:hydrolase activity"/>
    <property type="evidence" value="ECO:0007669"/>
    <property type="project" value="UniProtKB-KW"/>
</dbReference>